<gene>
    <name evidence="1" type="ORF">F2Q69_00008597</name>
</gene>
<proteinExistence type="predicted"/>
<dbReference type="EMBL" id="QGKX02001521">
    <property type="protein sequence ID" value="KAF3515020.1"/>
    <property type="molecule type" value="Genomic_DNA"/>
</dbReference>
<organism evidence="1 2">
    <name type="scientific">Brassica cretica</name>
    <name type="common">Mustard</name>
    <dbReference type="NCBI Taxonomy" id="69181"/>
    <lineage>
        <taxon>Eukaryota</taxon>
        <taxon>Viridiplantae</taxon>
        <taxon>Streptophyta</taxon>
        <taxon>Embryophyta</taxon>
        <taxon>Tracheophyta</taxon>
        <taxon>Spermatophyta</taxon>
        <taxon>Magnoliopsida</taxon>
        <taxon>eudicotyledons</taxon>
        <taxon>Gunneridae</taxon>
        <taxon>Pentapetalae</taxon>
        <taxon>rosids</taxon>
        <taxon>malvids</taxon>
        <taxon>Brassicales</taxon>
        <taxon>Brassicaceae</taxon>
        <taxon>Brassiceae</taxon>
        <taxon>Brassica</taxon>
    </lineage>
</organism>
<sequence length="66" mass="7181">MGMENLRREELELSTTMSTFPTNFPEGASGIGGADCVDESTGSARFNCSQIVLRSQQVLRHLIGPH</sequence>
<dbReference type="Proteomes" id="UP000712600">
    <property type="component" value="Unassembled WGS sequence"/>
</dbReference>
<protein>
    <submittedName>
        <fullName evidence="1">Uncharacterized protein</fullName>
    </submittedName>
</protein>
<reference evidence="1" key="1">
    <citation type="submission" date="2019-12" db="EMBL/GenBank/DDBJ databases">
        <title>Genome sequencing and annotation of Brassica cretica.</title>
        <authorList>
            <person name="Studholme D.J."/>
            <person name="Sarris P."/>
        </authorList>
    </citation>
    <scope>NUCLEOTIDE SEQUENCE</scope>
    <source>
        <strain evidence="1">PFS-109/04</strain>
        <tissue evidence="1">Leaf</tissue>
    </source>
</reference>
<comment type="caution">
    <text evidence="1">The sequence shown here is derived from an EMBL/GenBank/DDBJ whole genome shotgun (WGS) entry which is preliminary data.</text>
</comment>
<name>A0A8S9PIT9_BRACR</name>
<evidence type="ECO:0000313" key="1">
    <source>
        <dbReference type="EMBL" id="KAF3515020.1"/>
    </source>
</evidence>
<evidence type="ECO:0000313" key="2">
    <source>
        <dbReference type="Proteomes" id="UP000712600"/>
    </source>
</evidence>
<dbReference type="AlphaFoldDB" id="A0A8S9PIT9"/>
<accession>A0A8S9PIT9</accession>